<dbReference type="RefSeq" id="WP_152195817.1">
    <property type="nucleotide sequence ID" value="NZ_VUKD01000004.1"/>
</dbReference>
<organism evidence="7 8">
    <name type="scientific">Georgenia subflava</name>
    <dbReference type="NCBI Taxonomy" id="1622177"/>
    <lineage>
        <taxon>Bacteria</taxon>
        <taxon>Bacillati</taxon>
        <taxon>Actinomycetota</taxon>
        <taxon>Actinomycetes</taxon>
        <taxon>Micrococcales</taxon>
        <taxon>Bogoriellaceae</taxon>
        <taxon>Georgenia</taxon>
    </lineage>
</organism>
<evidence type="ECO:0000313" key="8">
    <source>
        <dbReference type="Proteomes" id="UP000437709"/>
    </source>
</evidence>
<dbReference type="GO" id="GO:0016491">
    <property type="term" value="F:oxidoreductase activity"/>
    <property type="evidence" value="ECO:0007669"/>
    <property type="project" value="UniProtKB-KW"/>
</dbReference>
<dbReference type="Gene3D" id="3.30.43.10">
    <property type="entry name" value="Uridine Diphospho-n-acetylenolpyruvylglucosamine Reductase, domain 2"/>
    <property type="match status" value="1"/>
</dbReference>
<keyword evidence="5" id="KW-0560">Oxidoreductase</keyword>
<dbReference type="InterPro" id="IPR006094">
    <property type="entry name" value="Oxid_FAD_bind_N"/>
</dbReference>
<dbReference type="GO" id="GO:0071949">
    <property type="term" value="F:FAD binding"/>
    <property type="evidence" value="ECO:0007669"/>
    <property type="project" value="InterPro"/>
</dbReference>
<dbReference type="InterPro" id="IPR016169">
    <property type="entry name" value="FAD-bd_PCMH_sub2"/>
</dbReference>
<dbReference type="Pfam" id="PF01565">
    <property type="entry name" value="FAD_binding_4"/>
    <property type="match status" value="1"/>
</dbReference>
<dbReference type="PROSITE" id="PS00862">
    <property type="entry name" value="OX2_COVAL_FAD"/>
    <property type="match status" value="1"/>
</dbReference>
<name>A0A6N7EHT5_9MICO</name>
<proteinExistence type="inferred from homology"/>
<dbReference type="EMBL" id="WHPC01000008">
    <property type="protein sequence ID" value="MPV36205.1"/>
    <property type="molecule type" value="Genomic_DNA"/>
</dbReference>
<dbReference type="OrthoDB" id="9775082at2"/>
<dbReference type="InterPro" id="IPR006093">
    <property type="entry name" value="Oxy_OxRdtase_FAD_BS"/>
</dbReference>
<dbReference type="InterPro" id="IPR012951">
    <property type="entry name" value="BBE"/>
</dbReference>
<protein>
    <submittedName>
        <fullName evidence="7">FAD-binding protein</fullName>
    </submittedName>
</protein>
<dbReference type="Gene3D" id="3.30.465.10">
    <property type="match status" value="1"/>
</dbReference>
<evidence type="ECO:0000256" key="5">
    <source>
        <dbReference type="ARBA" id="ARBA00023002"/>
    </source>
</evidence>
<sequence>MDDEGTTAPVVVDDLRGLVRGTVATAADVGFEDARTVWNGMIDRRPLAVVRVGDEDDIATAISYARTRGLPLAVRGGGHGVSGNGTVESGIVIDLGSLNEVEVDAAAATVRVGGGATISDVDQVTIPHGLAVPLGVISRTGVGGLTLGGGVGWLTRAHGLAADNLLEARVVTADGTRVVAGEAGDPELLWGLRGGGGNFGVVSSFTFRAHPLPDPVLAVNFVYGEPSWRQALTAWEEWTRDLPDAMQSIITVVTPPAFFGLGDDPVILVALAWVSPDRAEGERLVEQLRAQAPPDGEETDTSGWVGWQSAVDPLVPWGSRAYWKNTSFDRLDDEVIDVILRRGAEQRWVGTAFDIHHMGGAFARVAEEATPFPARSARFWLNIYGFWTDAADDAHHTAFVKGFAQDMAPFATGGLYVNFMGHDDDTDWRAAALAVYGPDKLERLVALKRRYDPDNLFRLNHNIPPG</sequence>
<dbReference type="PANTHER" id="PTHR42973">
    <property type="entry name" value="BINDING OXIDOREDUCTASE, PUTATIVE (AFU_ORTHOLOGUE AFUA_1G17690)-RELATED"/>
    <property type="match status" value="1"/>
</dbReference>
<dbReference type="SUPFAM" id="SSF56176">
    <property type="entry name" value="FAD-binding/transporter-associated domain-like"/>
    <property type="match status" value="1"/>
</dbReference>
<dbReference type="InterPro" id="IPR050416">
    <property type="entry name" value="FAD-linked_Oxidoreductase"/>
</dbReference>
<dbReference type="PANTHER" id="PTHR42973:SF39">
    <property type="entry name" value="FAD-BINDING PCMH-TYPE DOMAIN-CONTAINING PROTEIN"/>
    <property type="match status" value="1"/>
</dbReference>
<evidence type="ECO:0000256" key="2">
    <source>
        <dbReference type="ARBA" id="ARBA00005466"/>
    </source>
</evidence>
<evidence type="ECO:0000256" key="4">
    <source>
        <dbReference type="ARBA" id="ARBA00022827"/>
    </source>
</evidence>
<feature type="domain" description="FAD-binding PCMH-type" evidence="6">
    <location>
        <begin position="42"/>
        <end position="212"/>
    </location>
</feature>
<dbReference type="Gene3D" id="3.40.462.20">
    <property type="match status" value="1"/>
</dbReference>
<keyword evidence="8" id="KW-1185">Reference proteome</keyword>
<keyword evidence="4" id="KW-0274">FAD</keyword>
<reference evidence="7 8" key="1">
    <citation type="submission" date="2019-10" db="EMBL/GenBank/DDBJ databases">
        <title>Georgenia wutianyii sp. nov. and Georgenia yuyongxinii sp. nov. isolated from plateau pika (Ochotona curzoniae) in the Qinghai-Tibet plateau of China.</title>
        <authorList>
            <person name="Tian Z."/>
        </authorList>
    </citation>
    <scope>NUCLEOTIDE SEQUENCE [LARGE SCALE GENOMIC DNA]</scope>
    <source>
        <strain evidence="7 8">JCM 19765</strain>
    </source>
</reference>
<comment type="cofactor">
    <cofactor evidence="1">
        <name>FAD</name>
        <dbReference type="ChEBI" id="CHEBI:57692"/>
    </cofactor>
</comment>
<accession>A0A6N7EHT5</accession>
<comment type="similarity">
    <text evidence="2">Belongs to the oxygen-dependent FAD-linked oxidoreductase family.</text>
</comment>
<dbReference type="InterPro" id="IPR036318">
    <property type="entry name" value="FAD-bd_PCMH-like_sf"/>
</dbReference>
<keyword evidence="3" id="KW-0285">Flavoprotein</keyword>
<comment type="caution">
    <text evidence="7">The sequence shown here is derived from an EMBL/GenBank/DDBJ whole genome shotgun (WGS) entry which is preliminary data.</text>
</comment>
<evidence type="ECO:0000259" key="6">
    <source>
        <dbReference type="PROSITE" id="PS51387"/>
    </source>
</evidence>
<dbReference type="InterPro" id="IPR016166">
    <property type="entry name" value="FAD-bd_PCMH"/>
</dbReference>
<gene>
    <name evidence="7" type="ORF">GB881_03940</name>
</gene>
<evidence type="ECO:0000256" key="3">
    <source>
        <dbReference type="ARBA" id="ARBA00022630"/>
    </source>
</evidence>
<dbReference type="Pfam" id="PF08031">
    <property type="entry name" value="BBE"/>
    <property type="match status" value="1"/>
</dbReference>
<dbReference type="Proteomes" id="UP000437709">
    <property type="component" value="Unassembled WGS sequence"/>
</dbReference>
<dbReference type="InterPro" id="IPR016167">
    <property type="entry name" value="FAD-bd_PCMH_sub1"/>
</dbReference>
<dbReference type="AlphaFoldDB" id="A0A6N7EHT5"/>
<evidence type="ECO:0000256" key="1">
    <source>
        <dbReference type="ARBA" id="ARBA00001974"/>
    </source>
</evidence>
<dbReference type="PROSITE" id="PS51387">
    <property type="entry name" value="FAD_PCMH"/>
    <property type="match status" value="1"/>
</dbReference>
<evidence type="ECO:0000313" key="7">
    <source>
        <dbReference type="EMBL" id="MPV36205.1"/>
    </source>
</evidence>